<comment type="caution">
    <text evidence="2">The sequence shown here is derived from an EMBL/GenBank/DDBJ whole genome shotgun (WGS) entry which is preliminary data.</text>
</comment>
<dbReference type="InterPro" id="IPR047738">
    <property type="entry name" value="SAV_2336-like_N"/>
</dbReference>
<dbReference type="Proteomes" id="UP001605990">
    <property type="component" value="Unassembled WGS sequence"/>
</dbReference>
<dbReference type="InterPro" id="IPR047739">
    <property type="entry name" value="SCO5717-like_N"/>
</dbReference>
<evidence type="ECO:0000313" key="3">
    <source>
        <dbReference type="Proteomes" id="UP001605990"/>
    </source>
</evidence>
<protein>
    <submittedName>
        <fullName evidence="2">SCO5717 family growth-regulating ATPase</fullName>
    </submittedName>
</protein>
<gene>
    <name evidence="2" type="ORF">ACGU38_21360</name>
</gene>
<dbReference type="NCBIfam" id="NF041021">
    <property type="entry name" value="SCO5717_Nterm"/>
    <property type="match status" value="1"/>
</dbReference>
<feature type="domain" description="NB-ARC" evidence="1">
    <location>
        <begin position="707"/>
        <end position="827"/>
    </location>
</feature>
<dbReference type="RefSeq" id="WP_052731472.1">
    <property type="nucleotide sequence ID" value="NZ_JBIDAO010000003.1"/>
</dbReference>
<keyword evidence="3" id="KW-1185">Reference proteome</keyword>
<accession>A0ABW7E438</accession>
<dbReference type="NCBIfam" id="NF041121">
    <property type="entry name" value="SAV_2336_NTERM"/>
    <property type="match status" value="1"/>
</dbReference>
<organism evidence="2 3">
    <name type="scientific">Streptomyces rochei</name>
    <name type="common">Streptomyces parvullus</name>
    <dbReference type="NCBI Taxonomy" id="1928"/>
    <lineage>
        <taxon>Bacteria</taxon>
        <taxon>Bacillati</taxon>
        <taxon>Actinomycetota</taxon>
        <taxon>Actinomycetes</taxon>
        <taxon>Kitasatosporales</taxon>
        <taxon>Streptomycetaceae</taxon>
        <taxon>Streptomyces</taxon>
        <taxon>Streptomyces rochei group</taxon>
    </lineage>
</organism>
<dbReference type="SUPFAM" id="SSF52540">
    <property type="entry name" value="P-loop containing nucleoside triphosphate hydrolases"/>
    <property type="match status" value="1"/>
</dbReference>
<dbReference type="Gene3D" id="3.40.50.300">
    <property type="entry name" value="P-loop containing nucleotide triphosphate hydrolases"/>
    <property type="match status" value="1"/>
</dbReference>
<evidence type="ECO:0000313" key="2">
    <source>
        <dbReference type="EMBL" id="MFG6297904.1"/>
    </source>
</evidence>
<reference evidence="2 3" key="1">
    <citation type="submission" date="2024-10" db="EMBL/GenBank/DDBJ databases">
        <title>Draft genome assembly of a novel steroid transforming actinomycete isolated from African clawed frog Xenopus laevis.</title>
        <authorList>
            <person name="Bragin E."/>
            <person name="Kollerov V."/>
            <person name="Donova M.V."/>
        </authorList>
    </citation>
    <scope>NUCLEOTIDE SEQUENCE [LARGE SCALE GENOMIC DNA]</scope>
    <source>
        <strain evidence="2 3">MTOC-St3</strain>
    </source>
</reference>
<dbReference type="EMBL" id="JBIENY010000302">
    <property type="protein sequence ID" value="MFG6297904.1"/>
    <property type="molecule type" value="Genomic_DNA"/>
</dbReference>
<evidence type="ECO:0000259" key="1">
    <source>
        <dbReference type="Pfam" id="PF00931"/>
    </source>
</evidence>
<dbReference type="InterPro" id="IPR002182">
    <property type="entry name" value="NB-ARC"/>
</dbReference>
<proteinExistence type="predicted"/>
<name>A0ABW7E438_STRRO</name>
<sequence length="1422" mass="153593">MVPPDGHLGELVERLRTLGAEPTAREIAEALWFARFVGRAPLSSTGPDASGDMEPEGEFRIDYTPPAWYTQQADAARTVPREEPGAGTRLFARRPAAGADDSSRLSTDVAGEALRVRVPMATALPRPLVLQRALRPLQHYRPPVRTPALHLDEQATAERAAETGLLIPVLRPALRREARLRLLMDVSTSTGVWDTALEELRQICAGLGAFREVTVHYVRENEDGRLVTSATRDGVRGARAAEQLRDPTGRQLTLVLSDCAGPLWRSGRMQRLLHHWGRAAPVAVVQPLPQRMWRRTHLSAFPGTLRRREGLGGWLAFSPADGGTPPGASPVPVLSLTRTALGTWARLLSGSTGLALPAPAAWVGADHSASLVAPARSGTDAQDLVRAFRRTASRPAVHLAVAFSAVPLTLPVMQLVQRAMQPRSGPAELAEVLLGGLLKRGPEEGWYDFRPGVREALLRLLPRGDALLVLKQCGTYIDRHFGRRARNFPALARASLLGQPAEGPQEDDGTVPSAFAEVSALVAGRFGAAPVPVRHEVELLHAVEDEPWARWAAHVLASASGGEWSVTLRSVRGTGRDLRELVRDSLSPPFGHRRDVVLLVGSWYAGFRFANPLGQVGARGDARLVPVTVVRTPAFAPFSWMRELEPVVPLWDTTETEAERRLLGALGADAARQARDAGRPRFPGPGLRVWHGVPADESEVPVAPSLVTEVGDALVSGRRPAVCAVIGPPGTGKSVLAARYAYQHAGSYDIVWWVRPGERRREHLAQLGVEFGLPVGRDTKARLAALRRELERTLLRWLIILDDCDLDAAADLLPATGGHILVTTRDERWDDEGIDVVRTAGTEAAGPGDTGQPSTGRAAEEAVVRVLSHGPENCTGFFLAPQYLVSAARLVTGPGEEVIRDEITVETVGGRRLSGVLTCVVGPLALFFVPEAVAPACFWLTDAPDTRPREVSVRSVGDRGLSRAVLDHRCRAGGTAGEAGMPLIGGTVPRQAVGAPVVDDMGALLGVVVDAGGETATGGRAVRIETLRDLCLEGRADADRWHEVVHRHDGNREDAWVTPPAPWQRDLYALFVRLPVPRDPEVVRSLLGKGPGPGPQHPPRSWRDGAGHAYAAGGPAAVLGYAARLWQQLAPDLRMVRELTDLRTWILERSQDQLPEERRALERALEQDGGSVARGTCRTTVEVGPADGEGRAWTLSAVRGERILYAENGRAPAAPAALSSALAEALRRAAHRLEKEEGGRSAVDVRLPEDLLWDLPVERWVPAALSPRLPVVVRGPEQDTARGPQYEARWSALSAGRLIGFRSPGAGLPSTARGHDLRAHLLNAPANAVPLLCRHGGDGEEGPVELNTARAVGFPLILWSRSPRHDDCVAFYRHVLDEVQRSSGVRDFLARVTEMRFGGSGDDWARYVAVYYNPPHGAITGP</sequence>
<dbReference type="Pfam" id="PF00931">
    <property type="entry name" value="NB-ARC"/>
    <property type="match status" value="1"/>
</dbReference>
<dbReference type="InterPro" id="IPR027417">
    <property type="entry name" value="P-loop_NTPase"/>
</dbReference>